<evidence type="ECO:0000313" key="8">
    <source>
        <dbReference type="Proteomes" id="UP001164746"/>
    </source>
</evidence>
<dbReference type="InterPro" id="IPR027417">
    <property type="entry name" value="P-loop_NTPase"/>
</dbReference>
<dbReference type="InterPro" id="IPR045055">
    <property type="entry name" value="DNA2/NAM7-like"/>
</dbReference>
<reference evidence="7" key="1">
    <citation type="submission" date="2022-11" db="EMBL/GenBank/DDBJ databases">
        <title>Centuries of genome instability and evolution in soft-shell clam transmissible cancer (bioRxiv).</title>
        <authorList>
            <person name="Hart S.F.M."/>
            <person name="Yonemitsu M.A."/>
            <person name="Giersch R.M."/>
            <person name="Beal B.F."/>
            <person name="Arriagada G."/>
            <person name="Davis B.W."/>
            <person name="Ostrander E.A."/>
            <person name="Goff S.P."/>
            <person name="Metzger M.J."/>
        </authorList>
    </citation>
    <scope>NUCLEOTIDE SEQUENCE</scope>
    <source>
        <strain evidence="7">MELC-2E11</strain>
        <tissue evidence="7">Siphon/mantle</tissue>
    </source>
</reference>
<dbReference type="InterPro" id="IPR041679">
    <property type="entry name" value="DNA2/NAM7-like_C"/>
</dbReference>
<dbReference type="Pfam" id="PF13087">
    <property type="entry name" value="AAA_12"/>
    <property type="match status" value="1"/>
</dbReference>
<feature type="compositionally biased region" description="Polar residues" evidence="5">
    <location>
        <begin position="633"/>
        <end position="651"/>
    </location>
</feature>
<feature type="compositionally biased region" description="Polar residues" evidence="5">
    <location>
        <begin position="22"/>
        <end position="35"/>
    </location>
</feature>
<feature type="compositionally biased region" description="Polar residues" evidence="5">
    <location>
        <begin position="2110"/>
        <end position="2121"/>
    </location>
</feature>
<proteinExistence type="predicted"/>
<dbReference type="CDD" id="cd06008">
    <property type="entry name" value="NF-X1-zinc-finger"/>
    <property type="match status" value="1"/>
</dbReference>
<dbReference type="Proteomes" id="UP001164746">
    <property type="component" value="Chromosome 5"/>
</dbReference>
<feature type="region of interest" description="Disordered" evidence="5">
    <location>
        <begin position="1"/>
        <end position="63"/>
    </location>
</feature>
<feature type="domain" description="NF-X1-type" evidence="6">
    <location>
        <begin position="1457"/>
        <end position="1474"/>
    </location>
</feature>
<protein>
    <submittedName>
        <fullName evidence="7">ZNFX1-like protein</fullName>
    </submittedName>
</protein>
<name>A0ABY7E7S0_MYAAR</name>
<dbReference type="Pfam" id="PF25396">
    <property type="entry name" value="ZNFX1"/>
    <property type="match status" value="1"/>
</dbReference>
<keyword evidence="8" id="KW-1185">Reference proteome</keyword>
<evidence type="ECO:0000256" key="3">
    <source>
        <dbReference type="ARBA" id="ARBA00022771"/>
    </source>
</evidence>
<evidence type="ECO:0000313" key="7">
    <source>
        <dbReference type="EMBL" id="WAR06093.1"/>
    </source>
</evidence>
<evidence type="ECO:0000256" key="5">
    <source>
        <dbReference type="SAM" id="MobiDB-lite"/>
    </source>
</evidence>
<feature type="region of interest" description="Disordered" evidence="5">
    <location>
        <begin position="633"/>
        <end position="655"/>
    </location>
</feature>
<dbReference type="Pfam" id="PF13086">
    <property type="entry name" value="AAA_11"/>
    <property type="match status" value="1"/>
</dbReference>
<keyword evidence="4" id="KW-0862">Zinc</keyword>
<dbReference type="PANTHER" id="PTHR10887">
    <property type="entry name" value="DNA2/NAM7 HELICASE FAMILY"/>
    <property type="match status" value="1"/>
</dbReference>
<feature type="domain" description="NF-X1-type" evidence="6">
    <location>
        <begin position="1715"/>
        <end position="1733"/>
    </location>
</feature>
<feature type="domain" description="NF-X1-type" evidence="6">
    <location>
        <begin position="1510"/>
        <end position="1527"/>
    </location>
</feature>
<evidence type="ECO:0000256" key="2">
    <source>
        <dbReference type="ARBA" id="ARBA00022737"/>
    </source>
</evidence>
<feature type="compositionally biased region" description="Basic and acidic residues" evidence="5">
    <location>
        <begin position="2033"/>
        <end position="2045"/>
    </location>
</feature>
<dbReference type="InterPro" id="IPR057373">
    <property type="entry name" value="ZNFX1"/>
</dbReference>
<feature type="domain" description="NF-X1-type" evidence="6">
    <location>
        <begin position="1374"/>
        <end position="1400"/>
    </location>
</feature>
<dbReference type="InterPro" id="IPR047187">
    <property type="entry name" value="SF1_C_Upf1"/>
</dbReference>
<feature type="compositionally biased region" description="Basic and acidic residues" evidence="5">
    <location>
        <begin position="2214"/>
        <end position="2223"/>
    </location>
</feature>
<dbReference type="CDD" id="cd18808">
    <property type="entry name" value="SF1_C_Upf1"/>
    <property type="match status" value="1"/>
</dbReference>
<feature type="compositionally biased region" description="Basic and acidic residues" evidence="5">
    <location>
        <begin position="2124"/>
        <end position="2151"/>
    </location>
</feature>
<feature type="region of interest" description="Disordered" evidence="5">
    <location>
        <begin position="2017"/>
        <end position="2223"/>
    </location>
</feature>
<gene>
    <name evidence="7" type="ORF">MAR_021462</name>
</gene>
<feature type="compositionally biased region" description="Polar residues" evidence="5">
    <location>
        <begin position="2046"/>
        <end position="2060"/>
    </location>
</feature>
<dbReference type="SMART" id="SM00438">
    <property type="entry name" value="ZnF_NFX"/>
    <property type="match status" value="5"/>
</dbReference>
<feature type="compositionally biased region" description="Polar residues" evidence="5">
    <location>
        <begin position="2090"/>
        <end position="2099"/>
    </location>
</feature>
<dbReference type="Gene3D" id="3.40.50.300">
    <property type="entry name" value="P-loop containing nucleotide triphosphate hydrolases"/>
    <property type="match status" value="3"/>
</dbReference>
<feature type="region of interest" description="Disordered" evidence="5">
    <location>
        <begin position="2267"/>
        <end position="2297"/>
    </location>
</feature>
<keyword evidence="2" id="KW-0677">Repeat</keyword>
<feature type="compositionally biased region" description="Basic and acidic residues" evidence="5">
    <location>
        <begin position="36"/>
        <end position="57"/>
    </location>
</feature>
<dbReference type="InterPro" id="IPR000967">
    <property type="entry name" value="Znf_NFX1"/>
</dbReference>
<dbReference type="SUPFAM" id="SSF52540">
    <property type="entry name" value="P-loop containing nucleoside triphosphate hydrolases"/>
    <property type="match status" value="1"/>
</dbReference>
<dbReference type="EMBL" id="CP111016">
    <property type="protein sequence ID" value="WAR06093.1"/>
    <property type="molecule type" value="Genomic_DNA"/>
</dbReference>
<keyword evidence="3" id="KW-0863">Zinc-finger</keyword>
<evidence type="ECO:0000256" key="4">
    <source>
        <dbReference type="ARBA" id="ARBA00022833"/>
    </source>
</evidence>
<feature type="compositionally biased region" description="Polar residues" evidence="5">
    <location>
        <begin position="2152"/>
        <end position="2171"/>
    </location>
</feature>
<keyword evidence="1" id="KW-0479">Metal-binding</keyword>
<organism evidence="7 8">
    <name type="scientific">Mya arenaria</name>
    <name type="common">Soft-shell clam</name>
    <dbReference type="NCBI Taxonomy" id="6604"/>
    <lineage>
        <taxon>Eukaryota</taxon>
        <taxon>Metazoa</taxon>
        <taxon>Spiralia</taxon>
        <taxon>Lophotrochozoa</taxon>
        <taxon>Mollusca</taxon>
        <taxon>Bivalvia</taxon>
        <taxon>Autobranchia</taxon>
        <taxon>Heteroconchia</taxon>
        <taxon>Euheterodonta</taxon>
        <taxon>Imparidentia</taxon>
        <taxon>Neoheterodontei</taxon>
        <taxon>Myida</taxon>
        <taxon>Myoidea</taxon>
        <taxon>Myidae</taxon>
        <taxon>Mya</taxon>
    </lineage>
</organism>
<evidence type="ECO:0000256" key="1">
    <source>
        <dbReference type="ARBA" id="ARBA00022723"/>
    </source>
</evidence>
<dbReference type="PANTHER" id="PTHR10887:SF341">
    <property type="entry name" value="NFX1-TYPE ZINC FINGER-CONTAINING PROTEIN 1"/>
    <property type="match status" value="1"/>
</dbReference>
<dbReference type="InterPro" id="IPR041677">
    <property type="entry name" value="DNA2/NAM7_AAA_11"/>
</dbReference>
<evidence type="ECO:0000259" key="6">
    <source>
        <dbReference type="SMART" id="SM00438"/>
    </source>
</evidence>
<sequence>MSSSNQRAIYSRTGIINPRSGIGTSTDGSAATDNRSQADDRGHQDRRPGRMGTRDENILMGHGENIDAEDEIFEGRQLHINCKPKNLLTRLSPPPEHHEPFERDAWRYQNDSFFEGRSRFEKWRGGRVHRGGRPWNRRGFRSRSPLSRNRATDRGSRRCMVLLQSPTRTMPFGRTASFSGMLMCESWLSTRRTTERFLLLCGIKQQRSCKTKNAKECSQTEEGQALRLPDLLSTSGIKQLAIFLDKRLKKKDSPDIIIALRNSDIIRKYMEFAQISSDIAKDLLYIVAKGLMSTTVPALAKKLVKIVEEEDLIRTLMQTESCTLPNKAKMIYYVHVLLRRISKITPSNKQYIDRQMQQTNTFIAELNQNEQQIAVLELLHKVDEIKLYLSKFIAGDITDDFSQMKIFPTTCDIENDPFEGLCKNKITSSYTNEFEYLETHFKLMRADCFIPLRNGILEMRKIGGNTRPQRLDDAFIYYNVKIIAPCLANGIGYELVFDTSRSRAKRVRLKYGSLVALSADNFLTYHFATVFDSENKGKGEIQVKFEFTQSADIYALSKNPLTMMEPASGYFESYRHVLSVLQDYAKENITIPLGDYIVYNAPEISPPKYIPSNAKYKLRLATADEEHSFEENSVQFRNETNCESPTSSAGSESCEKLTNVKDADIKYVSSNESGREDKRHSKQAIWFKDLSLSDSSTERKAMFCGNASTLTAFNANVDVFSQTFPSASDLDMDVDQGRAFTNALTKELSIIQGPPGCGKTYVGLKIAEVLLDNNNDKTIMVVCYTNHALDQFMREIIAQNPTSNVVRIGGRSKDEQIQNITLAKKRKMRPNLPDDLFQTKREARNDKNNIRMNLCENMLKSKLIKESIVHHNVLKKQISSTDYTCFEQISYHYGYPALLWWLSDGSSDLSRVFLSSVREDVGKRMLPECVRNIIRDTIKTDVFNQMGLVEYALTDKIALHISELDTHPELRLKYCRHFRGGNAASESGYPDIFDPSFSLAERWKLYRGWVNDYCKQFENEIFNIAEEFEDQVKRVSEICMLVDKHILESADVIGVTTTGAAKNWNLIKEIGPKIVIAEEAAEVFESHLFSSLTPSCQHLILIGDHKQLRPNPAVFRLAREYKLDISLFERMVKNNFPYDELRSQHRMRPEIADIMRIKDLYPGLIDDSCVLCYDPIKGVEGNMFFLDHRNYEEQDAHTRSHINMFEAMFLVELCHYLLLQGYEDSQITILSMYNGQMFKIKHLLQERLNRRSLIRVDNVDNYQGEENDIILLSLVRSNDIGKKGFVGHLNRICVSMSRAKKGLFIIGNKRTLCSGQSKWQSIIVKMCKMNAVNTNITLVCQNHPERKVYVENVEDFMQCPDGGCYEKCTFEMSCGHVCPKHCHSYDRKHNGIVCRQRCQRQCINGHSCRLECNERCPPCMETVVKTLECGHKLTLPCYKDDGEYKCTAMCTRQLQPCGHTCAKKCYESCSPCVERIQVLNEKCQHINEVQCFLSSKSDTCNFPCEKKLSCGHICLKKCSDPCEPCTSKVTYKRDTCSHLAERQCHQLESTDSCQKICDLKLDCGHFCKNTCVTTDKLARIATYGSVSTCAKGHTSLCKERCSYKLACGHQCQGDCKRCDKGRWHMMCDQECNVELLCFHTKRATCNSFSSLMLCQINCAKKCRHTDCKLRCCESCKACEHDCDWGCKHLKCTKRCGENCDRERCNDICEKILAKCGHDCTGLCGDPCPDICFVCDKDVFQEEDFAHRFVQLHDCGDIVRSKEMDNYMDTIDDSWFKACPVCSKPVQTTNANRYEKIVNAQWKAFDKTKTNQTSRTSCDEILFEHIGDTKSSLPLNMQRIKDITNINKNRLKKCLETNCDVDTLPLLQKHIDGHPLTQALYQELERETQRFLHADALVTIVNEVDRSNLPDLQDKLTVATDILDVPGPYTDELQDAFHTYVDGEFPQNVDKAKLMRLRFEWKPIEFDNTDEAVQTLKDVLINECTRLDNDVRLLTLLKWDGGIHFKINESREEAVKVKGSKLVIPNTNRQPEASSREGRSTRDSKRTAATNRTGNSQIPRHQSTHNDRTLHGASGYNIDSKCNGRKRALENDSSYHNQDSNSKRPKRENRNSSYQRQGTSSNGKHHPESPRHSERGHERRESQSTMRFESKASSRTQHSNNADTSENRSTTGDLRDKLTGRSSTSGNGSTHSGQNSSHSPGSNEERNRKRKRKGDLRETLNRLKASGETRSITVDDLSIPVNAYLSAQERTDNNHDNVELEDRRQVRRGITSGGRTAVYTDSRRPITDYSDLECEETQ</sequence>
<feature type="region of interest" description="Disordered" evidence="5">
    <location>
        <begin position="133"/>
        <end position="155"/>
    </location>
</feature>
<feature type="compositionally biased region" description="Low complexity" evidence="5">
    <location>
        <begin position="2181"/>
        <end position="2198"/>
    </location>
</feature>
<accession>A0ABY7E7S0</accession>
<feature type="domain" description="NF-X1-type" evidence="6">
    <location>
        <begin position="1536"/>
        <end position="1559"/>
    </location>
</feature>